<dbReference type="RefSeq" id="WP_154076828.1">
    <property type="nucleotide sequence ID" value="NZ_CP045929.1"/>
</dbReference>
<proteinExistence type="inferred from homology"/>
<dbReference type="PANTHER" id="PTHR33677:SF4">
    <property type="entry name" value="COPPER-SENSING TRANSCRIPTIONAL REPRESSOR CSOR"/>
    <property type="match status" value="1"/>
</dbReference>
<keyword evidence="11" id="KW-1185">Reference proteome</keyword>
<dbReference type="EMBL" id="CP045929">
    <property type="protein sequence ID" value="QGK70244.1"/>
    <property type="molecule type" value="Genomic_DNA"/>
</dbReference>
<dbReference type="Proteomes" id="UP000371041">
    <property type="component" value="Chromosome"/>
</dbReference>
<keyword evidence="5" id="KW-0479">Metal-binding</keyword>
<dbReference type="Pfam" id="PF02583">
    <property type="entry name" value="Trns_repr_metal"/>
    <property type="match status" value="1"/>
</dbReference>
<evidence type="ECO:0000256" key="1">
    <source>
        <dbReference type="ARBA" id="ARBA00004496"/>
    </source>
</evidence>
<comment type="similarity">
    <text evidence="2">Belongs to the CsoR family.</text>
</comment>
<evidence type="ECO:0000313" key="10">
    <source>
        <dbReference type="EMBL" id="QGK70244.1"/>
    </source>
</evidence>
<keyword evidence="4" id="KW-0963">Cytoplasm</keyword>
<dbReference type="GO" id="GO:0046872">
    <property type="term" value="F:metal ion binding"/>
    <property type="evidence" value="ECO:0007669"/>
    <property type="project" value="UniProtKB-KW"/>
</dbReference>
<dbReference type="AlphaFoldDB" id="A0A5Q3QAM0"/>
<feature type="compositionally biased region" description="Basic and acidic residues" evidence="9">
    <location>
        <begin position="123"/>
        <end position="132"/>
    </location>
</feature>
<dbReference type="GO" id="GO:0045892">
    <property type="term" value="P:negative regulation of DNA-templated transcription"/>
    <property type="evidence" value="ECO:0007669"/>
    <property type="project" value="UniProtKB-ARBA"/>
</dbReference>
<comment type="subunit">
    <text evidence="3">Homodimer.</text>
</comment>
<evidence type="ECO:0000256" key="3">
    <source>
        <dbReference type="ARBA" id="ARBA00011738"/>
    </source>
</evidence>
<feature type="region of interest" description="Disordered" evidence="9">
    <location>
        <begin position="108"/>
        <end position="132"/>
    </location>
</feature>
<evidence type="ECO:0000256" key="6">
    <source>
        <dbReference type="ARBA" id="ARBA00023008"/>
    </source>
</evidence>
<dbReference type="KEGG" id="sace:GIY23_12540"/>
<dbReference type="Gene3D" id="1.20.58.1000">
    <property type="entry name" value="Metal-sensitive repressor, helix protomer"/>
    <property type="match status" value="1"/>
</dbReference>
<sequence>MAEELTTKKRAALTRLKTVRGHVDGVIRMLEADAYCVDVMKQLSATQSSLERANRIMLHNHLETCFSDAVLTGHGQSAIDELVEAVKFNPALTGPQAHVTGAAVGEADATPATAALRPTNPLNRREKRDDDG</sequence>
<dbReference type="CDD" id="cd10151">
    <property type="entry name" value="TthCsoR-like_DUF156"/>
    <property type="match status" value="1"/>
</dbReference>
<dbReference type="PANTHER" id="PTHR33677">
    <property type="entry name" value="TRANSCRIPTIONAL REPRESSOR FRMR-RELATED"/>
    <property type="match status" value="1"/>
</dbReference>
<protein>
    <recommendedName>
        <fullName evidence="7">Copper-sensing transcriptional repressor CsoR</fullName>
    </recommendedName>
    <alternativeName>
        <fullName evidence="8">Copper-sensitive operon repressor</fullName>
    </alternativeName>
</protein>
<dbReference type="InterPro" id="IPR003735">
    <property type="entry name" value="Metal_Tscrpt_repr"/>
</dbReference>
<organism evidence="10 11">
    <name type="scientific">Allosaccharopolyspora coralli</name>
    <dbReference type="NCBI Taxonomy" id="2665642"/>
    <lineage>
        <taxon>Bacteria</taxon>
        <taxon>Bacillati</taxon>
        <taxon>Actinomycetota</taxon>
        <taxon>Actinomycetes</taxon>
        <taxon>Pseudonocardiales</taxon>
        <taxon>Pseudonocardiaceae</taxon>
        <taxon>Allosaccharopolyspora</taxon>
    </lineage>
</organism>
<dbReference type="InterPro" id="IPR038390">
    <property type="entry name" value="Metal_Tscrpt_repr_sf"/>
</dbReference>
<evidence type="ECO:0000256" key="7">
    <source>
        <dbReference type="ARBA" id="ARBA00039938"/>
    </source>
</evidence>
<reference evidence="11" key="1">
    <citation type="submission" date="2019-11" db="EMBL/GenBank/DDBJ databases">
        <title>The complete genome sequence of Saccharopolyspora sp. E2A.</title>
        <authorList>
            <person name="Zhang G."/>
        </authorList>
    </citation>
    <scope>NUCLEOTIDE SEQUENCE [LARGE SCALE GENOMIC DNA]</scope>
    <source>
        <strain evidence="11">E2A</strain>
    </source>
</reference>
<evidence type="ECO:0000256" key="9">
    <source>
        <dbReference type="SAM" id="MobiDB-lite"/>
    </source>
</evidence>
<evidence type="ECO:0000313" key="11">
    <source>
        <dbReference type="Proteomes" id="UP000371041"/>
    </source>
</evidence>
<evidence type="ECO:0000256" key="8">
    <source>
        <dbReference type="ARBA" id="ARBA00041544"/>
    </source>
</evidence>
<keyword evidence="6" id="KW-0186">Copper</keyword>
<gene>
    <name evidence="10" type="ORF">GIY23_12540</name>
</gene>
<evidence type="ECO:0000256" key="5">
    <source>
        <dbReference type="ARBA" id="ARBA00022723"/>
    </source>
</evidence>
<dbReference type="GO" id="GO:0003677">
    <property type="term" value="F:DNA binding"/>
    <property type="evidence" value="ECO:0007669"/>
    <property type="project" value="InterPro"/>
</dbReference>
<evidence type="ECO:0000256" key="2">
    <source>
        <dbReference type="ARBA" id="ARBA00005428"/>
    </source>
</evidence>
<accession>A0A5Q3QAM0</accession>
<evidence type="ECO:0000256" key="4">
    <source>
        <dbReference type="ARBA" id="ARBA00022490"/>
    </source>
</evidence>
<comment type="subcellular location">
    <subcellularLocation>
        <location evidence="1">Cytoplasm</location>
    </subcellularLocation>
</comment>
<dbReference type="GO" id="GO:0005737">
    <property type="term" value="C:cytoplasm"/>
    <property type="evidence" value="ECO:0007669"/>
    <property type="project" value="UniProtKB-SubCell"/>
</dbReference>
<name>A0A5Q3QAM0_9PSEU</name>